<dbReference type="Proteomes" id="UP001062776">
    <property type="component" value="Unassembled WGS sequence"/>
</dbReference>
<comment type="caution">
    <text evidence="1">The sequence shown here is derived from an EMBL/GenBank/DDBJ whole genome shotgun (WGS) entry which is preliminary data.</text>
</comment>
<dbReference type="RefSeq" id="WP_264813866.1">
    <property type="nucleotide sequence ID" value="NZ_BAPV01000001.1"/>
</dbReference>
<protein>
    <submittedName>
        <fullName evidence="1">Uncharacterized protein</fullName>
    </submittedName>
</protein>
<accession>A0ABQ0PVJ2</accession>
<dbReference type="EMBL" id="BAPV01000001">
    <property type="protein sequence ID" value="GBQ82672.1"/>
    <property type="molecule type" value="Genomic_DNA"/>
</dbReference>
<evidence type="ECO:0000313" key="2">
    <source>
        <dbReference type="Proteomes" id="UP001062776"/>
    </source>
</evidence>
<sequence>MVYNACFFTSGWRRVLAEKVTDDLFSALDRPDLQSLSDKSVFNLSPRLTQAFTVSADSITLGALAFERPDMAPTLLRYALEWSFLLQELPVRDRPLAAIVAARVAARFHLLDCETLALPVELSWLAEFSGEHPPCAERVTALWPFLTQFCSQASLSPVEPALLLARLEPLWPWLAPSEELMADGGDERLVIDPATGLNRYGCSHRPRPWAVTFSSSTASSLSERGYLGAETARRKFLIEALKGASAQQACESACLSVRDGLAALYGLEGRDHVVLAASGTDCELAVLAIGLRRACGAPVVNILIAPDETGSGVPLAAQGRHFASGTALGTQADKAEFLAGFPTATRLVGIDIRHPDGTPRDESERDDAIRCCVLQELALGHHVILHQLDMSKTGLVGPRAELIDSLMKAYPDQITIVVDACQARLAPERINALVHKGMLVMTTGSKFLTGPPFCGAVLLPRTEPAALAGYTLPGGLSAYFNRCDWPATRLPTPLRRGGNLGLALRWKAALAESAAFTSVTPKRISDILRRFETNARDVIDLHPALTLLPVPALERSNLGGQEVWDVIPTVFSFLVQDPKTPEKPLALEKARALHRWLNSDLSPWIAASPLAELLCHLGQPVPVPHPALGGENAGALRLCAGARLVSGEPSHAGMTDKVRLAREFADMRRVFDKLSLILRHWDLLEAAGPVPRYAPHSHFSRKSLVS</sequence>
<name>A0ABQ0PVJ2_9PROT</name>
<evidence type="ECO:0000313" key="1">
    <source>
        <dbReference type="EMBL" id="GBQ82672.1"/>
    </source>
</evidence>
<reference evidence="1" key="1">
    <citation type="submission" date="2013-04" db="EMBL/GenBank/DDBJ databases">
        <title>The genome sequencing project of 58 acetic acid bacteria.</title>
        <authorList>
            <person name="Okamoto-Kainuma A."/>
            <person name="Ishikawa M."/>
            <person name="Umino S."/>
            <person name="Koizumi Y."/>
            <person name="Shiwa Y."/>
            <person name="Yoshikawa H."/>
            <person name="Matsutani M."/>
            <person name="Matsushita K."/>
        </authorList>
    </citation>
    <scope>NUCLEOTIDE SEQUENCE</scope>
    <source>
        <strain evidence="1">NRIC 0535</strain>
    </source>
</reference>
<organism evidence="1 2">
    <name type="scientific">Asaia krungthepensis NRIC 0535</name>
    <dbReference type="NCBI Taxonomy" id="1307925"/>
    <lineage>
        <taxon>Bacteria</taxon>
        <taxon>Pseudomonadati</taxon>
        <taxon>Pseudomonadota</taxon>
        <taxon>Alphaproteobacteria</taxon>
        <taxon>Acetobacterales</taxon>
        <taxon>Acetobacteraceae</taxon>
        <taxon>Asaia</taxon>
    </lineage>
</organism>
<gene>
    <name evidence="1" type="ORF">AA0535_0048</name>
</gene>
<proteinExistence type="predicted"/>
<keyword evidence="2" id="KW-1185">Reference proteome</keyword>